<name>A0AAW1WXM0_RUBAR</name>
<proteinExistence type="predicted"/>
<gene>
    <name evidence="1" type="ORF">M0R45_025854</name>
</gene>
<dbReference type="AlphaFoldDB" id="A0AAW1WXM0"/>
<sequence length="78" mass="8582">MPTRPLIRLRRYPILGCCRRAQPPSAHLAVPAAPFLRCNAVPDASKPCCSLLNCRRRKALPCPLPSTDQPLHLSAIDV</sequence>
<comment type="caution">
    <text evidence="1">The sequence shown here is derived from an EMBL/GenBank/DDBJ whole genome shotgun (WGS) entry which is preliminary data.</text>
</comment>
<accession>A0AAW1WXM0</accession>
<dbReference type="EMBL" id="JBEDUW010000005">
    <property type="protein sequence ID" value="KAK9928731.1"/>
    <property type="molecule type" value="Genomic_DNA"/>
</dbReference>
<dbReference type="Proteomes" id="UP001457282">
    <property type="component" value="Unassembled WGS sequence"/>
</dbReference>
<evidence type="ECO:0000313" key="2">
    <source>
        <dbReference type="Proteomes" id="UP001457282"/>
    </source>
</evidence>
<protein>
    <submittedName>
        <fullName evidence="1">Uncharacterized protein</fullName>
    </submittedName>
</protein>
<keyword evidence="2" id="KW-1185">Reference proteome</keyword>
<evidence type="ECO:0000313" key="1">
    <source>
        <dbReference type="EMBL" id="KAK9928731.1"/>
    </source>
</evidence>
<organism evidence="1 2">
    <name type="scientific">Rubus argutus</name>
    <name type="common">Southern blackberry</name>
    <dbReference type="NCBI Taxonomy" id="59490"/>
    <lineage>
        <taxon>Eukaryota</taxon>
        <taxon>Viridiplantae</taxon>
        <taxon>Streptophyta</taxon>
        <taxon>Embryophyta</taxon>
        <taxon>Tracheophyta</taxon>
        <taxon>Spermatophyta</taxon>
        <taxon>Magnoliopsida</taxon>
        <taxon>eudicotyledons</taxon>
        <taxon>Gunneridae</taxon>
        <taxon>Pentapetalae</taxon>
        <taxon>rosids</taxon>
        <taxon>fabids</taxon>
        <taxon>Rosales</taxon>
        <taxon>Rosaceae</taxon>
        <taxon>Rosoideae</taxon>
        <taxon>Rosoideae incertae sedis</taxon>
        <taxon>Rubus</taxon>
    </lineage>
</organism>
<reference evidence="1 2" key="1">
    <citation type="journal article" date="2023" name="G3 (Bethesda)">
        <title>A chromosome-length genome assembly and annotation of blackberry (Rubus argutus, cv. 'Hillquist').</title>
        <authorList>
            <person name="Bruna T."/>
            <person name="Aryal R."/>
            <person name="Dudchenko O."/>
            <person name="Sargent D.J."/>
            <person name="Mead D."/>
            <person name="Buti M."/>
            <person name="Cavallini A."/>
            <person name="Hytonen T."/>
            <person name="Andres J."/>
            <person name="Pham M."/>
            <person name="Weisz D."/>
            <person name="Mascagni F."/>
            <person name="Usai G."/>
            <person name="Natali L."/>
            <person name="Bassil N."/>
            <person name="Fernandez G.E."/>
            <person name="Lomsadze A."/>
            <person name="Armour M."/>
            <person name="Olukolu B."/>
            <person name="Poorten T."/>
            <person name="Britton C."/>
            <person name="Davik J."/>
            <person name="Ashrafi H."/>
            <person name="Aiden E.L."/>
            <person name="Borodovsky M."/>
            <person name="Worthington M."/>
        </authorList>
    </citation>
    <scope>NUCLEOTIDE SEQUENCE [LARGE SCALE GENOMIC DNA]</scope>
    <source>
        <strain evidence="1">PI 553951</strain>
    </source>
</reference>